<protein>
    <submittedName>
        <fullName evidence="2">Uncharacterized protein</fullName>
    </submittedName>
</protein>
<evidence type="ECO:0000256" key="1">
    <source>
        <dbReference type="SAM" id="MobiDB-lite"/>
    </source>
</evidence>
<name>A0A4C1VTN6_EUMVA</name>
<organism evidence="2 3">
    <name type="scientific">Eumeta variegata</name>
    <name type="common">Bagworm moth</name>
    <name type="synonym">Eumeta japonica</name>
    <dbReference type="NCBI Taxonomy" id="151549"/>
    <lineage>
        <taxon>Eukaryota</taxon>
        <taxon>Metazoa</taxon>
        <taxon>Ecdysozoa</taxon>
        <taxon>Arthropoda</taxon>
        <taxon>Hexapoda</taxon>
        <taxon>Insecta</taxon>
        <taxon>Pterygota</taxon>
        <taxon>Neoptera</taxon>
        <taxon>Endopterygota</taxon>
        <taxon>Lepidoptera</taxon>
        <taxon>Glossata</taxon>
        <taxon>Ditrysia</taxon>
        <taxon>Tineoidea</taxon>
        <taxon>Psychidae</taxon>
        <taxon>Oiketicinae</taxon>
        <taxon>Eumeta</taxon>
    </lineage>
</organism>
<feature type="region of interest" description="Disordered" evidence="1">
    <location>
        <begin position="89"/>
        <end position="109"/>
    </location>
</feature>
<dbReference type="AlphaFoldDB" id="A0A4C1VTN6"/>
<proteinExistence type="predicted"/>
<dbReference type="EMBL" id="BGZK01000394">
    <property type="protein sequence ID" value="GBP41175.1"/>
    <property type="molecule type" value="Genomic_DNA"/>
</dbReference>
<sequence>MPALSQPPGLERMSLPVTIDVKSFSRYKSAVINLAGRDRRHFKGDINSKLPRGIRFLLLRQVTGNGLSEVNPTRVRLKSVSLDEVRRRGAGGDQKVVHSSSDLNDVSDSDSRSYYTTKITSMPHPLSFDTPFVRGSPRLAQEPRGLSLKEKVRVVGGPTLSNYNLCRFVRRQRDRYLL</sequence>
<evidence type="ECO:0000313" key="3">
    <source>
        <dbReference type="Proteomes" id="UP000299102"/>
    </source>
</evidence>
<reference evidence="2 3" key="1">
    <citation type="journal article" date="2019" name="Commun. Biol.">
        <title>The bagworm genome reveals a unique fibroin gene that provides high tensile strength.</title>
        <authorList>
            <person name="Kono N."/>
            <person name="Nakamura H."/>
            <person name="Ohtoshi R."/>
            <person name="Tomita M."/>
            <person name="Numata K."/>
            <person name="Arakawa K."/>
        </authorList>
    </citation>
    <scope>NUCLEOTIDE SEQUENCE [LARGE SCALE GENOMIC DNA]</scope>
</reference>
<gene>
    <name evidence="2" type="ORF">EVAR_31300_1</name>
</gene>
<evidence type="ECO:0000313" key="2">
    <source>
        <dbReference type="EMBL" id="GBP41175.1"/>
    </source>
</evidence>
<dbReference type="Proteomes" id="UP000299102">
    <property type="component" value="Unassembled WGS sequence"/>
</dbReference>
<keyword evidence="3" id="KW-1185">Reference proteome</keyword>
<accession>A0A4C1VTN6</accession>
<comment type="caution">
    <text evidence="2">The sequence shown here is derived from an EMBL/GenBank/DDBJ whole genome shotgun (WGS) entry which is preliminary data.</text>
</comment>